<dbReference type="SUPFAM" id="SSF51197">
    <property type="entry name" value="Clavaminate synthase-like"/>
    <property type="match status" value="1"/>
</dbReference>
<evidence type="ECO:0000259" key="2">
    <source>
        <dbReference type="Pfam" id="PF02668"/>
    </source>
</evidence>
<dbReference type="Pfam" id="PF02668">
    <property type="entry name" value="TauD"/>
    <property type="match status" value="1"/>
</dbReference>
<evidence type="ECO:0000313" key="3">
    <source>
        <dbReference type="EMBL" id="KFA70499.1"/>
    </source>
</evidence>
<reference evidence="3 4" key="1">
    <citation type="journal article" date="2014" name="BMC Genomics">
        <title>Comparative genome sequencing reveals chemotype-specific gene clusters in the toxigenic black mold Stachybotrys.</title>
        <authorList>
            <person name="Semeiks J."/>
            <person name="Borek D."/>
            <person name="Otwinowski Z."/>
            <person name="Grishin N.V."/>
        </authorList>
    </citation>
    <scope>NUCLEOTIDE SEQUENCE [LARGE SCALE GENOMIC DNA]</scope>
    <source>
        <strain evidence="3 4">IBT 40285</strain>
    </source>
</reference>
<evidence type="ECO:0000313" key="4">
    <source>
        <dbReference type="Proteomes" id="UP000028524"/>
    </source>
</evidence>
<feature type="domain" description="TauD/TfdA-like" evidence="2">
    <location>
        <begin position="91"/>
        <end position="334"/>
    </location>
</feature>
<dbReference type="Gene3D" id="3.60.130.10">
    <property type="entry name" value="Clavaminate synthase-like"/>
    <property type="match status" value="1"/>
</dbReference>
<evidence type="ECO:0000256" key="1">
    <source>
        <dbReference type="ARBA" id="ARBA00023002"/>
    </source>
</evidence>
<dbReference type="InterPro" id="IPR042098">
    <property type="entry name" value="TauD-like_sf"/>
</dbReference>
<name>A0A084R2R4_STAC4</name>
<dbReference type="OMA" id="CIIASAH"/>
<dbReference type="PANTHER" id="PTHR10696:SF49">
    <property type="entry name" value="TAUD_TFDA-LIKE DOMAIN-CONTAINING PROTEIN"/>
    <property type="match status" value="1"/>
</dbReference>
<organism evidence="3 4">
    <name type="scientific">Stachybotrys chlorohalonatus (strain IBT 40285)</name>
    <dbReference type="NCBI Taxonomy" id="1283841"/>
    <lineage>
        <taxon>Eukaryota</taxon>
        <taxon>Fungi</taxon>
        <taxon>Dikarya</taxon>
        <taxon>Ascomycota</taxon>
        <taxon>Pezizomycotina</taxon>
        <taxon>Sordariomycetes</taxon>
        <taxon>Hypocreomycetidae</taxon>
        <taxon>Hypocreales</taxon>
        <taxon>Stachybotryaceae</taxon>
        <taxon>Stachybotrys</taxon>
    </lineage>
</organism>
<dbReference type="OrthoDB" id="5224680at2759"/>
<proteinExistence type="predicted"/>
<keyword evidence="1" id="KW-0560">Oxidoreductase</keyword>
<dbReference type="EMBL" id="KL659196">
    <property type="protein sequence ID" value="KFA70499.1"/>
    <property type="molecule type" value="Genomic_DNA"/>
</dbReference>
<sequence>MSPCLDNWPAVGPIASAQDKIGFPVTPAELLQLPSAFPAHLESALAWTGCQFADLASYVHELSEAEIQEIHDALRHFKDRGEDGDLVSPLTFPLPSLGPRLKTIRQDIYSGKGFALIRGLDPKKYTVEDLTMVYLGIQSHISDLQGRQDKKGNMLVHVIADSSTAIKAAHHRHSTAPITFHNEEAGDVVSWLTRSIASQGGRCIIASAYMIYNVLAATRPDVIRTLARADWPFAIPKFHCRPILFYHHGRMIINFGRTALMGSPSHPRPAHLPALTSRQVEALDIVERIARAVQLEIPTESGDIHLINNMAILHRREGFVNGQSTDFQRHLVRMRIRDGELGWSIPPQLQDEWTKAFGAKGSRVWHLEPMPEGYYPLRSFAN</sequence>
<gene>
    <name evidence="3" type="ORF">S40285_00633</name>
</gene>
<dbReference type="InterPro" id="IPR050411">
    <property type="entry name" value="AlphaKG_dependent_hydroxylases"/>
</dbReference>
<accession>A0A084R2R4</accession>
<dbReference type="STRING" id="1283841.A0A084R2R4"/>
<dbReference type="InParanoid" id="A0A084R2R4"/>
<dbReference type="HOGENOM" id="CLU_041041_1_0_1"/>
<protein>
    <recommendedName>
        <fullName evidence="2">TauD/TfdA-like domain-containing protein</fullName>
    </recommendedName>
</protein>
<dbReference type="AlphaFoldDB" id="A0A084R2R4"/>
<dbReference type="InterPro" id="IPR003819">
    <property type="entry name" value="TauD/TfdA-like"/>
</dbReference>
<dbReference type="PANTHER" id="PTHR10696">
    <property type="entry name" value="GAMMA-BUTYROBETAINE HYDROXYLASE-RELATED"/>
    <property type="match status" value="1"/>
</dbReference>
<keyword evidence="4" id="KW-1185">Reference proteome</keyword>
<dbReference type="Proteomes" id="UP000028524">
    <property type="component" value="Unassembled WGS sequence"/>
</dbReference>
<dbReference type="GO" id="GO:0016491">
    <property type="term" value="F:oxidoreductase activity"/>
    <property type="evidence" value="ECO:0007669"/>
    <property type="project" value="UniProtKB-KW"/>
</dbReference>